<evidence type="ECO:0000313" key="1">
    <source>
        <dbReference type="EMBL" id="WOL19754.1"/>
    </source>
</evidence>
<name>A0AAQ3QQD9_9LILI</name>
<dbReference type="Proteomes" id="UP001327560">
    <property type="component" value="Chromosome 9"/>
</dbReference>
<protein>
    <submittedName>
        <fullName evidence="1">Uncharacterized protein</fullName>
    </submittedName>
</protein>
<dbReference type="EMBL" id="CP136898">
    <property type="protein sequence ID" value="WOL19754.1"/>
    <property type="molecule type" value="Genomic_DNA"/>
</dbReference>
<gene>
    <name evidence="1" type="ORF">Cni_G28556</name>
</gene>
<proteinExistence type="predicted"/>
<accession>A0AAQ3QQD9</accession>
<sequence>MSGFLFSPASSIISSVKCFLLKNIYYPSREKGYHKAASTGRELIEVPVINFRCTVRRCSSREKNLELLISCFVTTWKAIESCNGFSGIRCIHMVQVPPQISTAQLSLVYYIS</sequence>
<organism evidence="1 2">
    <name type="scientific">Canna indica</name>
    <name type="common">Indian-shot</name>
    <dbReference type="NCBI Taxonomy" id="4628"/>
    <lineage>
        <taxon>Eukaryota</taxon>
        <taxon>Viridiplantae</taxon>
        <taxon>Streptophyta</taxon>
        <taxon>Embryophyta</taxon>
        <taxon>Tracheophyta</taxon>
        <taxon>Spermatophyta</taxon>
        <taxon>Magnoliopsida</taxon>
        <taxon>Liliopsida</taxon>
        <taxon>Zingiberales</taxon>
        <taxon>Cannaceae</taxon>
        <taxon>Canna</taxon>
    </lineage>
</organism>
<dbReference type="AlphaFoldDB" id="A0AAQ3QQD9"/>
<keyword evidence="2" id="KW-1185">Reference proteome</keyword>
<evidence type="ECO:0000313" key="2">
    <source>
        <dbReference type="Proteomes" id="UP001327560"/>
    </source>
</evidence>
<reference evidence="1 2" key="1">
    <citation type="submission" date="2023-10" db="EMBL/GenBank/DDBJ databases">
        <title>Chromosome-scale genome assembly provides insights into flower coloration mechanisms of Canna indica.</title>
        <authorList>
            <person name="Li C."/>
        </authorList>
    </citation>
    <scope>NUCLEOTIDE SEQUENCE [LARGE SCALE GENOMIC DNA]</scope>
    <source>
        <tissue evidence="1">Flower</tissue>
    </source>
</reference>